<dbReference type="PANTHER" id="PTHR11487:SF0">
    <property type="entry name" value="S-ACYL FATTY ACID SYNTHASE THIOESTERASE, MEDIUM CHAIN"/>
    <property type="match status" value="1"/>
</dbReference>
<sequence length="248" mass="28162">MKPSTNPWIYLPKPNTNAKIRLFCFPYAGGGTRIFRHWPNHLSDTLEVCAIRLPGREGRLLETPFFQLPNLLESLTPNLLPYLDKPFAFFGHSMGALVCFEVAHQLIKNYGILPLHLFVSGHSAPQLPNLDPPIHQLPESDFIKAIHDLNGTPKEVLKNEELMQLLIPMLRADFSVLETYVYQPKPLLTCPITAFGGLNDPETNETELAAWGQQTNQSFEQHMFPGDHFFIHSAESDIFLILQRSLYS</sequence>
<evidence type="ECO:0000259" key="2">
    <source>
        <dbReference type="Pfam" id="PF00975"/>
    </source>
</evidence>
<comment type="similarity">
    <text evidence="1">Belongs to the thioesterase family.</text>
</comment>
<evidence type="ECO:0000313" key="4">
    <source>
        <dbReference type="Proteomes" id="UP000001203"/>
    </source>
</evidence>
<keyword evidence="4" id="KW-1185">Reference proteome</keyword>
<dbReference type="SUPFAM" id="SSF53474">
    <property type="entry name" value="alpha/beta-Hydrolases"/>
    <property type="match status" value="1"/>
</dbReference>
<evidence type="ECO:0000313" key="3">
    <source>
        <dbReference type="EMBL" id="ACB50771.1"/>
    </source>
</evidence>
<accession>B1WWP7</accession>
<dbReference type="eggNOG" id="COG3208">
    <property type="taxonomic scope" value="Bacteria"/>
</dbReference>
<proteinExistence type="inferred from homology"/>
<name>B1WWP7_CROS5</name>
<feature type="domain" description="Thioesterase" evidence="2">
    <location>
        <begin position="21"/>
        <end position="233"/>
    </location>
</feature>
<dbReference type="OrthoDB" id="2213423at2"/>
<dbReference type="Gene3D" id="3.40.50.1820">
    <property type="entry name" value="alpha/beta hydrolase"/>
    <property type="match status" value="1"/>
</dbReference>
<dbReference type="InterPro" id="IPR012223">
    <property type="entry name" value="TEII"/>
</dbReference>
<dbReference type="GO" id="GO:0008610">
    <property type="term" value="P:lipid biosynthetic process"/>
    <property type="evidence" value="ECO:0007669"/>
    <property type="project" value="TreeGrafter"/>
</dbReference>
<dbReference type="PANTHER" id="PTHR11487">
    <property type="entry name" value="THIOESTERASE"/>
    <property type="match status" value="1"/>
</dbReference>
<protein>
    <submittedName>
        <fullName evidence="3">Type II thioesterase</fullName>
    </submittedName>
</protein>
<dbReference type="Proteomes" id="UP000001203">
    <property type="component" value="Chromosome circular"/>
</dbReference>
<reference evidence="3 4" key="1">
    <citation type="journal article" date="2008" name="Proc. Natl. Acad. Sci. U.S.A.">
        <title>The genome of Cyanothece 51142, a unicellular diazotrophic cyanobacterium important in the marine nitrogen cycle.</title>
        <authorList>
            <person name="Welsh E.A."/>
            <person name="Liberton M."/>
            <person name="Stoeckel J."/>
            <person name="Loh T."/>
            <person name="Elvitigala T."/>
            <person name="Wang C."/>
            <person name="Wollam A."/>
            <person name="Fulton R.S."/>
            <person name="Clifton S.W."/>
            <person name="Jacobs J.M."/>
            <person name="Aurora R."/>
            <person name="Ghosh B.K."/>
            <person name="Sherman L.A."/>
            <person name="Smith R.D."/>
            <person name="Wilson R.K."/>
            <person name="Pakrasi H.B."/>
        </authorList>
    </citation>
    <scope>NUCLEOTIDE SEQUENCE [LARGE SCALE GENOMIC DNA]</scope>
    <source>
        <strain evidence="4">ATCC 51142 / BH68</strain>
    </source>
</reference>
<dbReference type="InterPro" id="IPR001031">
    <property type="entry name" value="Thioesterase"/>
</dbReference>
<dbReference type="InterPro" id="IPR029058">
    <property type="entry name" value="AB_hydrolase_fold"/>
</dbReference>
<dbReference type="Pfam" id="PF00975">
    <property type="entry name" value="Thioesterase"/>
    <property type="match status" value="1"/>
</dbReference>
<dbReference type="HOGENOM" id="CLU_070456_1_1_3"/>
<evidence type="ECO:0000256" key="1">
    <source>
        <dbReference type="ARBA" id="ARBA00007169"/>
    </source>
</evidence>
<dbReference type="RefSeq" id="WP_009544232.1">
    <property type="nucleotide sequence ID" value="NC_010546.1"/>
</dbReference>
<dbReference type="AlphaFoldDB" id="B1WWP7"/>
<dbReference type="STRING" id="43989.cce_1421"/>
<organism evidence="3 4">
    <name type="scientific">Crocosphaera subtropica (strain ATCC 51142 / BH68)</name>
    <name type="common">Cyanothece sp. (strain ATCC 51142)</name>
    <dbReference type="NCBI Taxonomy" id="43989"/>
    <lineage>
        <taxon>Bacteria</taxon>
        <taxon>Bacillati</taxon>
        <taxon>Cyanobacteriota</taxon>
        <taxon>Cyanophyceae</taxon>
        <taxon>Oscillatoriophycideae</taxon>
        <taxon>Chroococcales</taxon>
        <taxon>Aphanothecaceae</taxon>
        <taxon>Crocosphaera</taxon>
        <taxon>Crocosphaera subtropica</taxon>
    </lineage>
</organism>
<dbReference type="EMBL" id="CP000806">
    <property type="protein sequence ID" value="ACB50771.1"/>
    <property type="molecule type" value="Genomic_DNA"/>
</dbReference>
<dbReference type="KEGG" id="cyt:cce_1421"/>
<gene>
    <name evidence="3" type="ordered locus">cce_1421</name>
</gene>